<feature type="transmembrane region" description="Helical" evidence="2">
    <location>
        <begin position="126"/>
        <end position="151"/>
    </location>
</feature>
<reference evidence="3 4" key="1">
    <citation type="submission" date="2021-01" db="EMBL/GenBank/DDBJ databases">
        <title>Whole genome shotgun sequence of Catellatospora chokoriensis NBRC 107358.</title>
        <authorList>
            <person name="Komaki H."/>
            <person name="Tamura T."/>
        </authorList>
    </citation>
    <scope>NUCLEOTIDE SEQUENCE [LARGE SCALE GENOMIC DNA]</scope>
    <source>
        <strain evidence="3 4">NBRC 107358</strain>
    </source>
</reference>
<comment type="caution">
    <text evidence="3">The sequence shown here is derived from an EMBL/GenBank/DDBJ whole genome shotgun (WGS) entry which is preliminary data.</text>
</comment>
<dbReference type="RefSeq" id="WP_191843871.1">
    <property type="nucleotide sequence ID" value="NZ_BAAALB010000026.1"/>
</dbReference>
<feature type="transmembrane region" description="Helical" evidence="2">
    <location>
        <begin position="157"/>
        <end position="182"/>
    </location>
</feature>
<keyword evidence="2" id="KW-1133">Transmembrane helix</keyword>
<name>A0A8J3K9J5_9ACTN</name>
<evidence type="ECO:0000256" key="2">
    <source>
        <dbReference type="SAM" id="Phobius"/>
    </source>
</evidence>
<gene>
    <name evidence="3" type="ORF">Cch02nite_60870</name>
</gene>
<dbReference type="EMBL" id="BONG01000048">
    <property type="protein sequence ID" value="GIF92643.1"/>
    <property type="molecule type" value="Genomic_DNA"/>
</dbReference>
<keyword evidence="2" id="KW-0812">Transmembrane</keyword>
<dbReference type="Proteomes" id="UP000619293">
    <property type="component" value="Unassembled WGS sequence"/>
</dbReference>
<feature type="transmembrane region" description="Helical" evidence="2">
    <location>
        <begin position="72"/>
        <end position="94"/>
    </location>
</feature>
<proteinExistence type="predicted"/>
<organism evidence="3 4">
    <name type="scientific">Catellatospora chokoriensis</name>
    <dbReference type="NCBI Taxonomy" id="310353"/>
    <lineage>
        <taxon>Bacteria</taxon>
        <taxon>Bacillati</taxon>
        <taxon>Actinomycetota</taxon>
        <taxon>Actinomycetes</taxon>
        <taxon>Micromonosporales</taxon>
        <taxon>Micromonosporaceae</taxon>
        <taxon>Catellatospora</taxon>
    </lineage>
</organism>
<sequence length="232" mass="24648">MSDEAGGAERVCGAVDEGRGVVTELSGPRQHRAALAIMVLLPLAVVLAEFATLLFTYWLLAPLAPAALSEVAAGFGKWALLVALLKVPFAVNWLRAMRQIRRFAVTGEFPPTEPAAAHRGGPVLRAFIGAGWDVVAAAAAASIAFGLVARLPFTSDLLLLIAVTAGASYLLPASIGWLFSLLRRTGRALRGPLRRLAQASDEFDRQTRPDAAPGAPMEYPPPPEAWRPPLEP</sequence>
<keyword evidence="2" id="KW-0472">Membrane</keyword>
<evidence type="ECO:0000313" key="4">
    <source>
        <dbReference type="Proteomes" id="UP000619293"/>
    </source>
</evidence>
<evidence type="ECO:0000313" key="3">
    <source>
        <dbReference type="EMBL" id="GIF92643.1"/>
    </source>
</evidence>
<feature type="region of interest" description="Disordered" evidence="1">
    <location>
        <begin position="199"/>
        <end position="232"/>
    </location>
</feature>
<feature type="compositionally biased region" description="Pro residues" evidence="1">
    <location>
        <begin position="218"/>
        <end position="232"/>
    </location>
</feature>
<accession>A0A8J3K9J5</accession>
<dbReference type="AlphaFoldDB" id="A0A8J3K9J5"/>
<keyword evidence="4" id="KW-1185">Reference proteome</keyword>
<evidence type="ECO:0000256" key="1">
    <source>
        <dbReference type="SAM" id="MobiDB-lite"/>
    </source>
</evidence>
<protein>
    <submittedName>
        <fullName evidence="3">Uncharacterized protein</fullName>
    </submittedName>
</protein>
<feature type="transmembrane region" description="Helical" evidence="2">
    <location>
        <begin position="35"/>
        <end position="60"/>
    </location>
</feature>